<evidence type="ECO:0000313" key="1">
    <source>
        <dbReference type="EMBL" id="ACM58803.1"/>
    </source>
</evidence>
<keyword evidence="2" id="KW-1185">Reference proteome</keyword>
<geneLocation type="plasmid" evidence="1 2">
    <name>pHLAC01</name>
</geneLocation>
<organism evidence="1 2">
    <name type="scientific">Halorubrum lacusprofundi (strain ATCC 49239 / DSM 5036 / JCM 8891 / ACAM 34)</name>
    <dbReference type="NCBI Taxonomy" id="416348"/>
    <lineage>
        <taxon>Archaea</taxon>
        <taxon>Methanobacteriati</taxon>
        <taxon>Methanobacteriota</taxon>
        <taxon>Stenosarchaea group</taxon>
        <taxon>Halobacteria</taxon>
        <taxon>Halobacteriales</taxon>
        <taxon>Haloferacaceae</taxon>
        <taxon>Halorubrum</taxon>
    </lineage>
</organism>
<dbReference type="AlphaFoldDB" id="B9LWG2"/>
<protein>
    <submittedName>
        <fullName evidence="1">Uncharacterized protein</fullName>
    </submittedName>
</protein>
<dbReference type="EMBL" id="CP001367">
    <property type="protein sequence ID" value="ACM58803.1"/>
    <property type="molecule type" value="Genomic_DNA"/>
</dbReference>
<proteinExistence type="predicted"/>
<gene>
    <name evidence="1" type="ordered locus">Hlac_3277</name>
</gene>
<sequence>MIVNRLDEDTSTDYANNCFTNYKIFTEIVLPGRHGRPPLG</sequence>
<evidence type="ECO:0000313" key="2">
    <source>
        <dbReference type="Proteomes" id="UP000000740"/>
    </source>
</evidence>
<accession>B9LWG2</accession>
<reference evidence="1 2" key="1">
    <citation type="journal article" date="2016" name="Stand. Genomic Sci.">
        <title>Complete genome sequence of the Antarctic Halorubrum lacusprofundi type strain ACAM 34.</title>
        <authorList>
            <person name="Anderson I.J."/>
            <person name="DasSarma P."/>
            <person name="Lucas S."/>
            <person name="Copeland A."/>
            <person name="Lapidus A."/>
            <person name="Del Rio T.G."/>
            <person name="Tice H."/>
            <person name="Dalin E."/>
            <person name="Bruce D.C."/>
            <person name="Goodwin L."/>
            <person name="Pitluck S."/>
            <person name="Sims D."/>
            <person name="Brettin T.S."/>
            <person name="Detter J.C."/>
            <person name="Han C.S."/>
            <person name="Larimer F."/>
            <person name="Hauser L."/>
            <person name="Land M."/>
            <person name="Ivanova N."/>
            <person name="Richardson P."/>
            <person name="Cavicchioli R."/>
            <person name="DasSarma S."/>
            <person name="Woese C.R."/>
            <person name="Kyrpides N.C."/>
        </authorList>
    </citation>
    <scope>NUCLEOTIDE SEQUENCE [LARGE SCALE GENOMIC DNA]</scope>
    <source>
        <strain evidence="2">ATCC 49239 / DSM 5036 / JCM 8891 / ACAM 34</strain>
    </source>
</reference>
<dbReference type="HOGENOM" id="CLU_3282765_0_0_2"/>
<name>B9LWG2_HALLT</name>
<keyword evidence="1" id="KW-0614">Plasmid</keyword>
<dbReference type="KEGG" id="hla:Hlac_3277"/>
<dbReference type="Proteomes" id="UP000000740">
    <property type="component" value="Plasmid pHLAC01"/>
</dbReference>